<dbReference type="CDD" id="cd01056">
    <property type="entry name" value="Euk_Ferritin"/>
    <property type="match status" value="1"/>
</dbReference>
<keyword evidence="4" id="KW-0963">Cytoplasm</keyword>
<organism evidence="13">
    <name type="scientific">Myxobolus squamalis</name>
    <name type="common">Myxosporean</name>
    <dbReference type="NCBI Taxonomy" id="59785"/>
    <lineage>
        <taxon>Eukaryota</taxon>
        <taxon>Metazoa</taxon>
        <taxon>Cnidaria</taxon>
        <taxon>Myxozoa</taxon>
        <taxon>Myxosporea</taxon>
        <taxon>Bivalvulida</taxon>
        <taxon>Platysporina</taxon>
        <taxon>Myxobolidae</taxon>
        <taxon>Myxobolus</taxon>
    </lineage>
</organism>
<evidence type="ECO:0000256" key="5">
    <source>
        <dbReference type="ARBA" id="ARBA00022723"/>
    </source>
</evidence>
<comment type="catalytic activity">
    <reaction evidence="9 11">
        <text>4 Fe(2+) + O2 + 4 H(+) = 4 Fe(3+) + 2 H2O</text>
        <dbReference type="Rhea" id="RHEA:11148"/>
        <dbReference type="ChEBI" id="CHEBI:15377"/>
        <dbReference type="ChEBI" id="CHEBI:15378"/>
        <dbReference type="ChEBI" id="CHEBI:15379"/>
        <dbReference type="ChEBI" id="CHEBI:29033"/>
        <dbReference type="ChEBI" id="CHEBI:29034"/>
        <dbReference type="EC" id="1.16.3.1"/>
    </reaction>
</comment>
<comment type="function">
    <text evidence="11">Stores iron in a soluble, non-toxic, readily available form. Important for iron homeostasis. Iron is taken up in the ferrous form and deposited as ferric hydroxides after oxidation.</text>
</comment>
<dbReference type="GO" id="GO:0008199">
    <property type="term" value="F:ferric iron binding"/>
    <property type="evidence" value="ECO:0007669"/>
    <property type="project" value="InterPro"/>
</dbReference>
<feature type="binding site" evidence="10">
    <location>
        <position position="152"/>
    </location>
    <ligand>
        <name>Fe cation</name>
        <dbReference type="ChEBI" id="CHEBI:24875"/>
        <label>1</label>
    </ligand>
</feature>
<feature type="domain" description="Ferritin-like diiron" evidence="12">
    <location>
        <begin position="19"/>
        <end position="170"/>
    </location>
</feature>
<comment type="similarity">
    <text evidence="2 11">Belongs to the ferritin family.</text>
</comment>
<evidence type="ECO:0000256" key="3">
    <source>
        <dbReference type="ARBA" id="ARBA00022434"/>
    </source>
</evidence>
<dbReference type="InterPro" id="IPR001519">
    <property type="entry name" value="Ferritin"/>
</dbReference>
<comment type="subcellular location">
    <subcellularLocation>
        <location evidence="1">Cytoplasmic vesicle</location>
    </subcellularLocation>
</comment>
<dbReference type="PANTHER" id="PTHR11431:SF75">
    <property type="entry name" value="FERRITIN"/>
    <property type="match status" value="1"/>
</dbReference>
<evidence type="ECO:0000256" key="1">
    <source>
        <dbReference type="ARBA" id="ARBA00004541"/>
    </source>
</evidence>
<evidence type="ECO:0000256" key="11">
    <source>
        <dbReference type="RuleBase" id="RU361145"/>
    </source>
</evidence>
<proteinExistence type="inferred from homology"/>
<evidence type="ECO:0000256" key="6">
    <source>
        <dbReference type="ARBA" id="ARBA00023002"/>
    </source>
</evidence>
<feature type="binding site" evidence="10">
    <location>
        <position position="71"/>
    </location>
    <ligand>
        <name>Fe cation</name>
        <dbReference type="ChEBI" id="CHEBI:24875"/>
        <label>1</label>
    </ligand>
</feature>
<keyword evidence="7 10" id="KW-0408">Iron</keyword>
<protein>
    <recommendedName>
        <fullName evidence="11">Ferritin</fullName>
        <ecNumber evidence="11">1.16.3.1</ecNumber>
    </recommendedName>
</protein>
<evidence type="ECO:0000313" key="13">
    <source>
        <dbReference type="EMBL" id="NDJ97782.1"/>
    </source>
</evidence>
<feature type="binding site" evidence="10">
    <location>
        <position position="74"/>
    </location>
    <ligand>
        <name>Fe cation</name>
        <dbReference type="ChEBI" id="CHEBI:24875"/>
        <label>1</label>
    </ligand>
</feature>
<keyword evidence="3 11" id="KW-0409">Iron storage</keyword>
<dbReference type="InterPro" id="IPR012347">
    <property type="entry name" value="Ferritin-like"/>
</dbReference>
<dbReference type="EMBL" id="GHBR01003603">
    <property type="protein sequence ID" value="NDJ97782.1"/>
    <property type="molecule type" value="Transcribed_RNA"/>
</dbReference>
<keyword evidence="6 11" id="KW-0560">Oxidoreductase</keyword>
<dbReference type="GO" id="GO:0006879">
    <property type="term" value="P:intracellular iron ion homeostasis"/>
    <property type="evidence" value="ECO:0007669"/>
    <property type="project" value="UniProtKB-KW"/>
</dbReference>
<dbReference type="InterPro" id="IPR009040">
    <property type="entry name" value="Ferritin-like_diiron"/>
</dbReference>
<evidence type="ECO:0000259" key="12">
    <source>
        <dbReference type="PROSITE" id="PS50905"/>
    </source>
</evidence>
<evidence type="ECO:0000256" key="7">
    <source>
        <dbReference type="ARBA" id="ARBA00023004"/>
    </source>
</evidence>
<keyword evidence="8" id="KW-0968">Cytoplasmic vesicle</keyword>
<evidence type="ECO:0000256" key="9">
    <source>
        <dbReference type="ARBA" id="ARBA00047990"/>
    </source>
</evidence>
<feature type="binding site" evidence="10">
    <location>
        <position position="36"/>
    </location>
    <ligand>
        <name>Fe cation</name>
        <dbReference type="ChEBI" id="CHEBI:24875"/>
        <label>1</label>
    </ligand>
</feature>
<accession>A0A6B2G2L7</accession>
<dbReference type="GO" id="GO:0031410">
    <property type="term" value="C:cytoplasmic vesicle"/>
    <property type="evidence" value="ECO:0007669"/>
    <property type="project" value="UniProtKB-SubCell"/>
</dbReference>
<dbReference type="AlphaFoldDB" id="A0A6B2G2L7"/>
<dbReference type="PANTHER" id="PTHR11431">
    <property type="entry name" value="FERRITIN"/>
    <property type="match status" value="1"/>
</dbReference>
<dbReference type="PROSITE" id="PS50905">
    <property type="entry name" value="FERRITIN_LIKE"/>
    <property type="match status" value="1"/>
</dbReference>
<evidence type="ECO:0000256" key="10">
    <source>
        <dbReference type="PIRSR" id="PIRSR601519-1"/>
    </source>
</evidence>
<dbReference type="InterPro" id="IPR009078">
    <property type="entry name" value="Ferritin-like_SF"/>
</dbReference>
<name>A0A6B2G2L7_MYXSQ</name>
<dbReference type="EC" id="1.16.3.1" evidence="11"/>
<evidence type="ECO:0000256" key="8">
    <source>
        <dbReference type="ARBA" id="ARBA00023329"/>
    </source>
</evidence>
<dbReference type="Pfam" id="PF00210">
    <property type="entry name" value="Ferritin"/>
    <property type="match status" value="1"/>
</dbReference>
<dbReference type="GO" id="GO:0004322">
    <property type="term" value="F:ferroxidase activity"/>
    <property type="evidence" value="ECO:0007669"/>
    <property type="project" value="UniProtKB-EC"/>
</dbReference>
<dbReference type="InterPro" id="IPR008331">
    <property type="entry name" value="Ferritin_DPS_dom"/>
</dbReference>
<reference evidence="13" key="1">
    <citation type="submission" date="2018-11" db="EMBL/GenBank/DDBJ databases">
        <title>Myxobolus squamalis genome and transcriptome.</title>
        <authorList>
            <person name="Yahalomi D."/>
            <person name="Atkinson S.D."/>
            <person name="Neuhof M."/>
            <person name="Chang E.S."/>
            <person name="Philippe H."/>
            <person name="Cartwright P."/>
            <person name="Bartholomew J.L."/>
            <person name="Huchon D."/>
        </authorList>
    </citation>
    <scope>NUCLEOTIDE SEQUENCE</scope>
    <source>
        <strain evidence="13">71B08</strain>
        <tissue evidence="13">Whole</tissue>
    </source>
</reference>
<evidence type="ECO:0000256" key="4">
    <source>
        <dbReference type="ARBA" id="ARBA00022490"/>
    </source>
</evidence>
<dbReference type="GO" id="GO:0006826">
    <property type="term" value="P:iron ion transport"/>
    <property type="evidence" value="ECO:0007669"/>
    <property type="project" value="InterPro"/>
</dbReference>
<dbReference type="GO" id="GO:0008198">
    <property type="term" value="F:ferrous iron binding"/>
    <property type="evidence" value="ECO:0007669"/>
    <property type="project" value="TreeGrafter"/>
</dbReference>
<evidence type="ECO:0000256" key="2">
    <source>
        <dbReference type="ARBA" id="ARBA00007513"/>
    </source>
</evidence>
<dbReference type="SUPFAM" id="SSF47240">
    <property type="entry name" value="Ferritin-like"/>
    <property type="match status" value="1"/>
</dbReference>
<dbReference type="FunFam" id="1.20.1260.10:FF:000024">
    <property type="entry name" value="Ferritin heavy chain"/>
    <property type="match status" value="1"/>
</dbReference>
<sequence length="184" mass="21303">MIVCKLNSKMKDDSSQIRCDYSKKCEDLINLQINEELRAHYTYMGMAFHFDRDDVALSGFYKFFIKMSDEELGHARELMKFQNQRGGRIFLSLIPAPKNYDDAESLTPLSSMKKGLQMETDIYYLLKRIHKTASLEGDCVLTNKLEEMLKEQVLSIKEFGDFVTNLTRVGPGLGEYEIDHHLNN</sequence>
<keyword evidence="5 10" id="KW-0479">Metal-binding</keyword>
<feature type="binding site" evidence="10">
    <location>
        <position position="119"/>
    </location>
    <ligand>
        <name>Fe cation</name>
        <dbReference type="ChEBI" id="CHEBI:24875"/>
        <label>1</label>
    </ligand>
</feature>
<dbReference type="Gene3D" id="1.20.1260.10">
    <property type="match status" value="1"/>
</dbReference>